<reference evidence="13" key="1">
    <citation type="submission" date="2018-09" db="EMBL/GenBank/DDBJ databases">
        <title>Murine metabolic-syndrome-specific gut microbial biobank.</title>
        <authorList>
            <person name="Liu C."/>
        </authorList>
    </citation>
    <scope>NUCLEOTIDE SEQUENCE</scope>
    <source>
        <strain evidence="13">D42-62</strain>
    </source>
</reference>
<dbReference type="PANTHER" id="PTHR45453:SF2">
    <property type="entry name" value="HISTIDINE KINASE"/>
    <property type="match status" value="1"/>
</dbReference>
<evidence type="ECO:0000256" key="7">
    <source>
        <dbReference type="ARBA" id="ARBA00022777"/>
    </source>
</evidence>
<keyword evidence="4" id="KW-1003">Cell membrane</keyword>
<keyword evidence="7 13" id="KW-0418">Kinase</keyword>
<dbReference type="Pfam" id="PF02518">
    <property type="entry name" value="HATPase_c"/>
    <property type="match status" value="1"/>
</dbReference>
<feature type="domain" description="Histidine kinase" evidence="12">
    <location>
        <begin position="119"/>
        <end position="323"/>
    </location>
</feature>
<keyword evidence="6 11" id="KW-0812">Transmembrane</keyword>
<evidence type="ECO:0000256" key="1">
    <source>
        <dbReference type="ARBA" id="ARBA00000085"/>
    </source>
</evidence>
<dbReference type="GO" id="GO:0004721">
    <property type="term" value="F:phosphoprotein phosphatase activity"/>
    <property type="evidence" value="ECO:0007669"/>
    <property type="project" value="TreeGrafter"/>
</dbReference>
<name>A0A9X5BGA1_9FIRM</name>
<evidence type="ECO:0000256" key="4">
    <source>
        <dbReference type="ARBA" id="ARBA00022475"/>
    </source>
</evidence>
<keyword evidence="5" id="KW-0808">Transferase</keyword>
<evidence type="ECO:0000256" key="2">
    <source>
        <dbReference type="ARBA" id="ARBA00004651"/>
    </source>
</evidence>
<gene>
    <name evidence="13" type="ORF">D5281_08170</name>
</gene>
<keyword evidence="14" id="KW-1185">Reference proteome</keyword>
<dbReference type="InterPro" id="IPR004358">
    <property type="entry name" value="Sig_transdc_His_kin-like_C"/>
</dbReference>
<evidence type="ECO:0000256" key="11">
    <source>
        <dbReference type="SAM" id="Phobius"/>
    </source>
</evidence>
<dbReference type="EMBL" id="QZDT01000009">
    <property type="protein sequence ID" value="NBJ92572.1"/>
    <property type="molecule type" value="Genomic_DNA"/>
</dbReference>
<dbReference type="EC" id="2.7.13.3" evidence="3"/>
<dbReference type="GO" id="GO:0000155">
    <property type="term" value="F:phosphorelay sensor kinase activity"/>
    <property type="evidence" value="ECO:0007669"/>
    <property type="project" value="TreeGrafter"/>
</dbReference>
<dbReference type="InterPro" id="IPR050351">
    <property type="entry name" value="BphY/WalK/GraS-like"/>
</dbReference>
<dbReference type="RefSeq" id="WP_160559663.1">
    <property type="nucleotide sequence ID" value="NZ_QZDT01000009.1"/>
</dbReference>
<dbReference type="InterPro" id="IPR036890">
    <property type="entry name" value="HATPase_C_sf"/>
</dbReference>
<accession>A0A9X5BGA1</accession>
<evidence type="ECO:0000313" key="14">
    <source>
        <dbReference type="Proteomes" id="UP001154420"/>
    </source>
</evidence>
<dbReference type="PRINTS" id="PR00344">
    <property type="entry name" value="BCTRLSENSOR"/>
</dbReference>
<evidence type="ECO:0000256" key="3">
    <source>
        <dbReference type="ARBA" id="ARBA00012438"/>
    </source>
</evidence>
<proteinExistence type="predicted"/>
<evidence type="ECO:0000313" key="13">
    <source>
        <dbReference type="EMBL" id="NBJ92572.1"/>
    </source>
</evidence>
<sequence>MSHLRRCRKYYFFCLAIFSFSNLYFLLLMQEKQTEYLLYFDLLFVVAFLIFAGSDFMHYRKERMRKEWLLQQDDVICDILPTLEVFENRDIAEHDVGILLERIQEQFQESCELQDYVAKWCHEFKIPLSTCLLMEEKIEDGKLRRDMREPLERMNQQINSMMLGCKLQSPLFDLQVKKTLLPECVKTSVRNNQFFLIRKKFALTVQVEDLYVYTDPAWLVYILDQLINNALKYSGKEPELHIWAERQGEKTVLFVEDNGEGIKDSDLKRIFEKGFTGNNYHNGKYKSTGMGLYMVSKIAEKLEHEISVESEYGVYTRFTIAIS</sequence>
<keyword evidence="10 11" id="KW-0472">Membrane</keyword>
<keyword evidence="9" id="KW-0902">Two-component regulatory system</keyword>
<dbReference type="AlphaFoldDB" id="A0A9X5BGA1"/>
<evidence type="ECO:0000256" key="6">
    <source>
        <dbReference type="ARBA" id="ARBA00022692"/>
    </source>
</evidence>
<comment type="subcellular location">
    <subcellularLocation>
        <location evidence="2">Cell membrane</location>
        <topology evidence="2">Multi-pass membrane protein</topology>
    </subcellularLocation>
</comment>
<feature type="transmembrane region" description="Helical" evidence="11">
    <location>
        <begin position="12"/>
        <end position="30"/>
    </location>
</feature>
<dbReference type="OrthoDB" id="9780487at2"/>
<evidence type="ECO:0000256" key="10">
    <source>
        <dbReference type="ARBA" id="ARBA00023136"/>
    </source>
</evidence>
<comment type="catalytic activity">
    <reaction evidence="1">
        <text>ATP + protein L-histidine = ADP + protein N-phospho-L-histidine.</text>
        <dbReference type="EC" id="2.7.13.3"/>
    </reaction>
</comment>
<comment type="caution">
    <text evidence="13">The sequence shown here is derived from an EMBL/GenBank/DDBJ whole genome shotgun (WGS) entry which is preliminary data.</text>
</comment>
<feature type="transmembrane region" description="Helical" evidence="11">
    <location>
        <begin position="36"/>
        <end position="57"/>
    </location>
</feature>
<dbReference type="GO" id="GO:0016036">
    <property type="term" value="P:cellular response to phosphate starvation"/>
    <property type="evidence" value="ECO:0007669"/>
    <property type="project" value="TreeGrafter"/>
</dbReference>
<dbReference type="GO" id="GO:0005886">
    <property type="term" value="C:plasma membrane"/>
    <property type="evidence" value="ECO:0007669"/>
    <property type="project" value="UniProtKB-SubCell"/>
</dbReference>
<dbReference type="InterPro" id="IPR005467">
    <property type="entry name" value="His_kinase_dom"/>
</dbReference>
<protein>
    <recommendedName>
        <fullName evidence="3">histidine kinase</fullName>
        <ecNumber evidence="3">2.7.13.3</ecNumber>
    </recommendedName>
</protein>
<dbReference type="Gene3D" id="3.30.565.10">
    <property type="entry name" value="Histidine kinase-like ATPase, C-terminal domain"/>
    <property type="match status" value="1"/>
</dbReference>
<evidence type="ECO:0000259" key="12">
    <source>
        <dbReference type="PROSITE" id="PS50109"/>
    </source>
</evidence>
<dbReference type="PANTHER" id="PTHR45453">
    <property type="entry name" value="PHOSPHATE REGULON SENSOR PROTEIN PHOR"/>
    <property type="match status" value="1"/>
</dbReference>
<evidence type="ECO:0000256" key="9">
    <source>
        <dbReference type="ARBA" id="ARBA00023012"/>
    </source>
</evidence>
<evidence type="ECO:0000256" key="5">
    <source>
        <dbReference type="ARBA" id="ARBA00022679"/>
    </source>
</evidence>
<dbReference type="SUPFAM" id="SSF55874">
    <property type="entry name" value="ATPase domain of HSP90 chaperone/DNA topoisomerase II/histidine kinase"/>
    <property type="match status" value="1"/>
</dbReference>
<dbReference type="SMART" id="SM00387">
    <property type="entry name" value="HATPase_c"/>
    <property type="match status" value="1"/>
</dbReference>
<dbReference type="Proteomes" id="UP001154420">
    <property type="component" value="Unassembled WGS sequence"/>
</dbReference>
<dbReference type="PROSITE" id="PS50109">
    <property type="entry name" value="HIS_KIN"/>
    <property type="match status" value="1"/>
</dbReference>
<keyword evidence="8 11" id="KW-1133">Transmembrane helix</keyword>
<evidence type="ECO:0000256" key="8">
    <source>
        <dbReference type="ARBA" id="ARBA00022989"/>
    </source>
</evidence>
<dbReference type="InterPro" id="IPR003594">
    <property type="entry name" value="HATPase_dom"/>
</dbReference>
<organism evidence="13 14">
    <name type="scientific">Parablautia muri</name>
    <dbReference type="NCBI Taxonomy" id="2320879"/>
    <lineage>
        <taxon>Bacteria</taxon>
        <taxon>Bacillati</taxon>
        <taxon>Bacillota</taxon>
        <taxon>Clostridia</taxon>
        <taxon>Lachnospirales</taxon>
        <taxon>Lachnospiraceae</taxon>
        <taxon>Parablautia</taxon>
    </lineage>
</organism>